<evidence type="ECO:0000256" key="10">
    <source>
        <dbReference type="ARBA" id="ARBA00023037"/>
    </source>
</evidence>
<evidence type="ECO:0000313" key="19">
    <source>
        <dbReference type="Ensembl" id="ENSGMOP00000057519.1"/>
    </source>
</evidence>
<evidence type="ECO:0000256" key="4">
    <source>
        <dbReference type="ARBA" id="ARBA00022723"/>
    </source>
</evidence>
<dbReference type="Pfam" id="PF08441">
    <property type="entry name" value="Integrin_A_Ig_1"/>
    <property type="match status" value="1"/>
</dbReference>
<evidence type="ECO:0000256" key="9">
    <source>
        <dbReference type="ARBA" id="ARBA00022989"/>
    </source>
</evidence>
<dbReference type="PANTHER" id="PTHR23220">
    <property type="entry name" value="INTEGRIN ALPHA"/>
    <property type="match status" value="1"/>
</dbReference>
<evidence type="ECO:0000256" key="17">
    <source>
        <dbReference type="SAM" id="MobiDB-lite"/>
    </source>
</evidence>
<feature type="domain" description="VWFA" evidence="18">
    <location>
        <begin position="149"/>
        <end position="326"/>
    </location>
</feature>
<dbReference type="Gene3D" id="3.40.50.410">
    <property type="entry name" value="von Willebrand factor, type A domain"/>
    <property type="match status" value="1"/>
</dbReference>
<keyword evidence="8 16" id="KW-0130">Cell adhesion</keyword>
<dbReference type="GO" id="GO:0008305">
    <property type="term" value="C:integrin complex"/>
    <property type="evidence" value="ECO:0007669"/>
    <property type="project" value="InterPro"/>
</dbReference>
<dbReference type="GeneTree" id="ENSGT00940000154838"/>
<dbReference type="PROSITE" id="PS50234">
    <property type="entry name" value="VWFA"/>
    <property type="match status" value="1"/>
</dbReference>
<evidence type="ECO:0000256" key="3">
    <source>
        <dbReference type="ARBA" id="ARBA00022692"/>
    </source>
</evidence>
<dbReference type="SMART" id="SM00191">
    <property type="entry name" value="Int_alpha"/>
    <property type="match status" value="5"/>
</dbReference>
<keyword evidence="6" id="KW-0677">Repeat</keyword>
<dbReference type="GO" id="GO:0046872">
    <property type="term" value="F:metal ion binding"/>
    <property type="evidence" value="ECO:0007669"/>
    <property type="project" value="UniProtKB-KW"/>
</dbReference>
<comment type="subcellular location">
    <subcellularLocation>
        <location evidence="1 16">Membrane</location>
        <topology evidence="1 16">Single-pass type I membrane protein</topology>
    </subcellularLocation>
</comment>
<dbReference type="SMART" id="SM00327">
    <property type="entry name" value="VWA"/>
    <property type="match status" value="1"/>
</dbReference>
<dbReference type="Gene3D" id="1.20.5.930">
    <property type="entry name" value="Bicelle-embedded integrin alpha(iib) transmembrane segment"/>
    <property type="match status" value="1"/>
</dbReference>
<dbReference type="InterPro" id="IPR013649">
    <property type="entry name" value="Integrin_alpha_Ig-like_1"/>
</dbReference>
<reference evidence="19" key="2">
    <citation type="submission" date="2025-09" db="UniProtKB">
        <authorList>
            <consortium name="Ensembl"/>
        </authorList>
    </citation>
    <scope>IDENTIFICATION</scope>
</reference>
<dbReference type="GO" id="GO:0007160">
    <property type="term" value="P:cell-matrix adhesion"/>
    <property type="evidence" value="ECO:0007669"/>
    <property type="project" value="TreeGrafter"/>
</dbReference>
<dbReference type="OMA" id="EHRYHVN"/>
<dbReference type="Gene3D" id="2.60.40.1460">
    <property type="entry name" value="Integrin domains. Chain A, domain 2"/>
    <property type="match status" value="1"/>
</dbReference>
<proteinExistence type="inferred from homology"/>
<feature type="repeat" description="FG-GAP" evidence="15">
    <location>
        <begin position="495"/>
        <end position="553"/>
    </location>
</feature>
<dbReference type="GO" id="GO:0098609">
    <property type="term" value="P:cell-cell adhesion"/>
    <property type="evidence" value="ECO:0007669"/>
    <property type="project" value="TreeGrafter"/>
</dbReference>
<evidence type="ECO:0000256" key="14">
    <source>
        <dbReference type="ARBA" id="ARBA00023180"/>
    </source>
</evidence>
<dbReference type="Gene3D" id="2.60.40.1530">
    <property type="entry name" value="ntegrin, alpha v. Chain A, domain 4"/>
    <property type="match status" value="1"/>
</dbReference>
<sequence>MITLVVCFSGLQASQAFNVESPAWETLTTNSGDPSGWFGYKVVQTGSGLLVSEPLLQTSPTERGRIYKCTTNNCQPIPLSVPVFAVNMSLGLTLTKDPASENTLACGPTLARECRTINTYNGLCLKINSQNRAELQRPSILKDCPGLSDIAFLIDGSGSVAVGDFNAMKVFVTRLVSSLRNGGTRFAITEYSGTPITYYHFDNFDLSKSLESKIPSISQQGEETYTARAIEHVVTQVFSPTRGSRRSSKKVLIVITDGKSQDFSSLDRAVNGAEAKGIVRFTIGVGKAFDQYGAKAELEKIASRPPKTHVFRVSNFDALDKIRDTLEESIFSIEGRNDLMLLHTFQGGFQMASVGAYDWSGGFRGYSSDGRLTFPQDEQFVEKDSYLGYSMAVAHTRSGPLTIVGAPRYLHRGVVFVYPKSLDISKGQMVDPSPWQSQIGEYFGAEIVTMALNSTRQMFSKVVLIAAPLHMEEDWEGRVYVCQLTASVMDCQFEEPVVLRGQAGEKGRFGSSMALLPDLNQDGVYDLAVGAPLENQGQGSVYIFHGDMRGTINPRISQRIAGSDIQPGLQFFGLSISQSSSDLSGDGLPDLAVGSKGKVFLLRSKPIVMVEAQVTFTPAQIPPSPSDCLTPVNISAEVCFTMSGPPAVPQTAKINFTLSPDATRKRAYFTPNVRVRGESFTLNQRGRCFTYRVVIEPCPDDSLNDLYNELTFSFVGVPSTDDLSPSLSQQALTTSYHPLSFKINCENACVDELKVGFNFSGSSAVRVGIDDLLNVTTSLTNLGEDSYNSQVVLTYPAGLSFRKFSTLQGRVECSSVDSENGLSPGRSSCWVYRPILKTNAKVRRRHHTDHPVNPPVLNFGRAFNVTVLIKVPVRLGGEHIWQEREDLQVADGDCSVASCLVFRCNMFMGRAQSSTFTINGNLSSGWISQIGIQSAKFLLISTATLEYDEDTYIFFSAESKHTPPIRKIVTEVEVYPVANFTKEIVGGTFGGLLLLAIITAALYKAGFFKSQYKQMIQEAGTSGEGGEGGNGGGDGGGDGGEAP</sequence>
<feature type="repeat" description="FG-GAP" evidence="15">
    <location>
        <begin position="558"/>
        <end position="619"/>
    </location>
</feature>
<keyword evidence="20" id="KW-1185">Reference proteome</keyword>
<keyword evidence="7" id="KW-0106">Calcium</keyword>
<dbReference type="InterPro" id="IPR013519">
    <property type="entry name" value="Int_alpha_beta-p"/>
</dbReference>
<keyword evidence="14" id="KW-0325">Glycoprotein</keyword>
<evidence type="ECO:0000313" key="20">
    <source>
        <dbReference type="Proteomes" id="UP000694546"/>
    </source>
</evidence>
<keyword evidence="13 16" id="KW-0675">Receptor</keyword>
<dbReference type="InterPro" id="IPR036465">
    <property type="entry name" value="vWFA_dom_sf"/>
</dbReference>
<dbReference type="Gene3D" id="2.60.40.1510">
    <property type="entry name" value="ntegrin, alpha v. Chain A, domain 3"/>
    <property type="match status" value="1"/>
</dbReference>
<dbReference type="InterPro" id="IPR000413">
    <property type="entry name" value="Integrin_alpha"/>
</dbReference>
<evidence type="ECO:0000256" key="7">
    <source>
        <dbReference type="ARBA" id="ARBA00022837"/>
    </source>
</evidence>
<dbReference type="GO" id="GO:0009897">
    <property type="term" value="C:external side of plasma membrane"/>
    <property type="evidence" value="ECO:0007669"/>
    <property type="project" value="TreeGrafter"/>
</dbReference>
<feature type="repeat" description="FG-GAP" evidence="15">
    <location>
        <begin position="430"/>
        <end position="491"/>
    </location>
</feature>
<dbReference type="InterPro" id="IPR002035">
    <property type="entry name" value="VWF_A"/>
</dbReference>
<evidence type="ECO:0000256" key="16">
    <source>
        <dbReference type="RuleBase" id="RU003762"/>
    </source>
</evidence>
<evidence type="ECO:0000256" key="1">
    <source>
        <dbReference type="ARBA" id="ARBA00004479"/>
    </source>
</evidence>
<dbReference type="Proteomes" id="UP000694546">
    <property type="component" value="Chromosome 18"/>
</dbReference>
<keyword evidence="9 16" id="KW-1133">Transmembrane helix</keyword>
<evidence type="ECO:0000256" key="2">
    <source>
        <dbReference type="ARBA" id="ARBA00008054"/>
    </source>
</evidence>
<dbReference type="InterPro" id="IPR048633">
    <property type="entry name" value="ITGAX-like_Ig_3"/>
</dbReference>
<feature type="repeat" description="FG-GAP" evidence="15">
    <location>
        <begin position="373"/>
        <end position="427"/>
    </location>
</feature>
<dbReference type="SUPFAM" id="SSF53300">
    <property type="entry name" value="vWA-like"/>
    <property type="match status" value="1"/>
</dbReference>
<dbReference type="InterPro" id="IPR028994">
    <property type="entry name" value="Integrin_alpha_N"/>
</dbReference>
<dbReference type="AlphaFoldDB" id="A0A8C5C9Y9"/>
<feature type="region of interest" description="Disordered" evidence="17">
    <location>
        <begin position="1020"/>
        <end position="1043"/>
    </location>
</feature>
<dbReference type="InterPro" id="IPR032695">
    <property type="entry name" value="Integrin_dom_sf"/>
</dbReference>
<keyword evidence="11 16" id="KW-0472">Membrane</keyword>
<dbReference type="SUPFAM" id="SSF69179">
    <property type="entry name" value="Integrin domains"/>
    <property type="match status" value="2"/>
</dbReference>
<dbReference type="InterPro" id="IPR048285">
    <property type="entry name" value="Integrin_alpha_Ig-like_2"/>
</dbReference>
<dbReference type="Pfam" id="PF01839">
    <property type="entry name" value="FG-GAP"/>
    <property type="match status" value="1"/>
</dbReference>
<feature type="signal peptide" evidence="16">
    <location>
        <begin position="1"/>
        <end position="16"/>
    </location>
</feature>
<name>A0A8C5C9Y9_GADMO</name>
<feature type="compositionally biased region" description="Gly residues" evidence="17">
    <location>
        <begin position="1022"/>
        <end position="1043"/>
    </location>
</feature>
<keyword evidence="5 16" id="KW-0732">Signal</keyword>
<keyword evidence="10 16" id="KW-0401">Integrin</keyword>
<reference evidence="19" key="1">
    <citation type="submission" date="2025-08" db="UniProtKB">
        <authorList>
            <consortium name="Ensembl"/>
        </authorList>
    </citation>
    <scope>IDENTIFICATION</scope>
</reference>
<evidence type="ECO:0000259" key="18">
    <source>
        <dbReference type="PROSITE" id="PS50234"/>
    </source>
</evidence>
<keyword evidence="12" id="KW-1015">Disulfide bond</keyword>
<evidence type="ECO:0000256" key="5">
    <source>
        <dbReference type="ARBA" id="ARBA00022729"/>
    </source>
</evidence>
<dbReference type="PRINTS" id="PR01185">
    <property type="entry name" value="INTEGRINA"/>
</dbReference>
<dbReference type="Ensembl" id="ENSGMOT00000052227.1">
    <property type="protein sequence ID" value="ENSGMOP00000057519.1"/>
    <property type="gene ID" value="ENSGMOG00000035770.1"/>
</dbReference>
<comment type="similarity">
    <text evidence="2 16">Belongs to the integrin alpha chain family.</text>
</comment>
<dbReference type="Pfam" id="PF20805">
    <property type="entry name" value="Integrin_A_Ig_2"/>
    <property type="match status" value="1"/>
</dbReference>
<dbReference type="Gene3D" id="2.130.10.130">
    <property type="entry name" value="Integrin alpha, N-terminal"/>
    <property type="match status" value="2"/>
</dbReference>
<dbReference type="Pfam" id="PF00092">
    <property type="entry name" value="VWA"/>
    <property type="match status" value="1"/>
</dbReference>
<dbReference type="GO" id="GO:0033627">
    <property type="term" value="P:cell adhesion mediated by integrin"/>
    <property type="evidence" value="ECO:0007669"/>
    <property type="project" value="TreeGrafter"/>
</dbReference>
<evidence type="ECO:0000256" key="8">
    <source>
        <dbReference type="ARBA" id="ARBA00022889"/>
    </source>
</evidence>
<accession>A0A8C5C9Y9</accession>
<evidence type="ECO:0000256" key="11">
    <source>
        <dbReference type="ARBA" id="ARBA00023136"/>
    </source>
</evidence>
<dbReference type="PRINTS" id="PR00453">
    <property type="entry name" value="VWFADOMAIN"/>
</dbReference>
<organism evidence="19 20">
    <name type="scientific">Gadus morhua</name>
    <name type="common">Atlantic cod</name>
    <dbReference type="NCBI Taxonomy" id="8049"/>
    <lineage>
        <taxon>Eukaryota</taxon>
        <taxon>Metazoa</taxon>
        <taxon>Chordata</taxon>
        <taxon>Craniata</taxon>
        <taxon>Vertebrata</taxon>
        <taxon>Euteleostomi</taxon>
        <taxon>Actinopterygii</taxon>
        <taxon>Neopterygii</taxon>
        <taxon>Teleostei</taxon>
        <taxon>Neoteleostei</taxon>
        <taxon>Acanthomorphata</taxon>
        <taxon>Zeiogadaria</taxon>
        <taxon>Gadariae</taxon>
        <taxon>Gadiformes</taxon>
        <taxon>Gadoidei</taxon>
        <taxon>Gadidae</taxon>
        <taxon>Gadus</taxon>
    </lineage>
</organism>
<evidence type="ECO:0000256" key="15">
    <source>
        <dbReference type="PROSITE-ProRule" id="PRU00803"/>
    </source>
</evidence>
<evidence type="ECO:0000256" key="6">
    <source>
        <dbReference type="ARBA" id="ARBA00022737"/>
    </source>
</evidence>
<dbReference type="GO" id="GO:0005178">
    <property type="term" value="F:integrin binding"/>
    <property type="evidence" value="ECO:0007669"/>
    <property type="project" value="TreeGrafter"/>
</dbReference>
<dbReference type="InterPro" id="IPR013517">
    <property type="entry name" value="FG-GAP"/>
</dbReference>
<evidence type="ECO:0000256" key="13">
    <source>
        <dbReference type="ARBA" id="ARBA00023170"/>
    </source>
</evidence>
<dbReference type="PANTHER" id="PTHR23220:SF118">
    <property type="entry name" value="INTEGRIN ALPHA-X"/>
    <property type="match status" value="1"/>
</dbReference>
<feature type="transmembrane region" description="Helical" evidence="16">
    <location>
        <begin position="984"/>
        <end position="1003"/>
    </location>
</feature>
<feature type="chain" id="PRO_5044980171" description="VWFA domain-containing protein" evidence="16">
    <location>
        <begin position="17"/>
        <end position="1043"/>
    </location>
</feature>
<dbReference type="SUPFAM" id="SSF69318">
    <property type="entry name" value="Integrin alpha N-terminal domain"/>
    <property type="match status" value="1"/>
</dbReference>
<evidence type="ECO:0000256" key="12">
    <source>
        <dbReference type="ARBA" id="ARBA00023157"/>
    </source>
</evidence>
<keyword evidence="4" id="KW-0479">Metal-binding</keyword>
<dbReference type="PROSITE" id="PS51470">
    <property type="entry name" value="FG_GAP"/>
    <property type="match status" value="4"/>
</dbReference>
<dbReference type="Pfam" id="PF21520">
    <property type="entry name" value="ITGAX-like_Ig_3"/>
    <property type="match status" value="1"/>
</dbReference>
<keyword evidence="3 16" id="KW-0812">Transmembrane</keyword>
<protein>
    <recommendedName>
        <fullName evidence="18">VWFA domain-containing protein</fullName>
    </recommendedName>
</protein>
<dbReference type="GO" id="GO:0007229">
    <property type="term" value="P:integrin-mediated signaling pathway"/>
    <property type="evidence" value="ECO:0007669"/>
    <property type="project" value="UniProtKB-KW"/>
</dbReference>